<evidence type="ECO:0000259" key="6">
    <source>
        <dbReference type="Pfam" id="PF00294"/>
    </source>
</evidence>
<dbReference type="EMBL" id="VDMD01000023">
    <property type="protein sequence ID" value="TRM60210.1"/>
    <property type="molecule type" value="Genomic_DNA"/>
</dbReference>
<dbReference type="Pfam" id="PF00294">
    <property type="entry name" value="PfkB"/>
    <property type="match status" value="2"/>
</dbReference>
<dbReference type="GO" id="GO:0016798">
    <property type="term" value="F:hydrolase activity, acting on glycosyl bonds"/>
    <property type="evidence" value="ECO:0007669"/>
    <property type="project" value="UniProtKB-KW"/>
</dbReference>
<dbReference type="InterPro" id="IPR029056">
    <property type="entry name" value="Ribokinase-like"/>
</dbReference>
<gene>
    <name evidence="7" type="ORF">BD626DRAFT_137320</name>
</gene>
<accession>A0A550C5Z6</accession>
<keyword evidence="4" id="KW-0456">Lyase</keyword>
<keyword evidence="2" id="KW-0378">Hydrolase</keyword>
<keyword evidence="3" id="KW-0464">Manganese</keyword>
<evidence type="ECO:0000313" key="7">
    <source>
        <dbReference type="EMBL" id="TRM60210.1"/>
    </source>
</evidence>
<dbReference type="PANTHER" id="PTHR42909">
    <property type="entry name" value="ZGC:136858"/>
    <property type="match status" value="1"/>
</dbReference>
<evidence type="ECO:0000256" key="4">
    <source>
        <dbReference type="ARBA" id="ARBA00023239"/>
    </source>
</evidence>
<reference evidence="7 8" key="1">
    <citation type="journal article" date="2019" name="New Phytol.">
        <title>Comparative genomics reveals unique wood-decay strategies and fruiting body development in the Schizophyllaceae.</title>
        <authorList>
            <person name="Almasi E."/>
            <person name="Sahu N."/>
            <person name="Krizsan K."/>
            <person name="Balint B."/>
            <person name="Kovacs G.M."/>
            <person name="Kiss B."/>
            <person name="Cseklye J."/>
            <person name="Drula E."/>
            <person name="Henrissat B."/>
            <person name="Nagy I."/>
            <person name="Chovatia M."/>
            <person name="Adam C."/>
            <person name="LaButti K."/>
            <person name="Lipzen A."/>
            <person name="Riley R."/>
            <person name="Grigoriev I.V."/>
            <person name="Nagy L.G."/>
        </authorList>
    </citation>
    <scope>NUCLEOTIDE SEQUENCE [LARGE SCALE GENOMIC DNA]</scope>
    <source>
        <strain evidence="7 8">NL-1724</strain>
    </source>
</reference>
<keyword evidence="5" id="KW-0326">Glycosidase</keyword>
<dbReference type="GO" id="GO:0046872">
    <property type="term" value="F:metal ion binding"/>
    <property type="evidence" value="ECO:0007669"/>
    <property type="project" value="UniProtKB-KW"/>
</dbReference>
<dbReference type="SUPFAM" id="SSF53613">
    <property type="entry name" value="Ribokinase-like"/>
    <property type="match status" value="1"/>
</dbReference>
<keyword evidence="1" id="KW-0479">Metal-binding</keyword>
<dbReference type="GO" id="GO:0004730">
    <property type="term" value="F:pseudouridylate synthase activity"/>
    <property type="evidence" value="ECO:0007669"/>
    <property type="project" value="InterPro"/>
</dbReference>
<evidence type="ECO:0000313" key="8">
    <source>
        <dbReference type="Proteomes" id="UP000320762"/>
    </source>
</evidence>
<protein>
    <submittedName>
        <fullName evidence="7">Indigoidine synthase A like protein-domain-containing protein</fullName>
    </submittedName>
</protein>
<evidence type="ECO:0000256" key="5">
    <source>
        <dbReference type="ARBA" id="ARBA00023295"/>
    </source>
</evidence>
<keyword evidence="8" id="KW-1185">Reference proteome</keyword>
<dbReference type="InterPro" id="IPR011611">
    <property type="entry name" value="PfkB_dom"/>
</dbReference>
<feature type="domain" description="Carbohydrate kinase PfkB" evidence="6">
    <location>
        <begin position="381"/>
        <end position="586"/>
    </location>
</feature>
<dbReference type="STRING" id="97359.A0A550C5Z6"/>
<evidence type="ECO:0000256" key="3">
    <source>
        <dbReference type="ARBA" id="ARBA00023211"/>
    </source>
</evidence>
<dbReference type="InterPro" id="IPR007342">
    <property type="entry name" value="PsuG"/>
</dbReference>
<dbReference type="InterPro" id="IPR022830">
    <property type="entry name" value="Indigdn_synthA-like"/>
</dbReference>
<evidence type="ECO:0000256" key="2">
    <source>
        <dbReference type="ARBA" id="ARBA00022801"/>
    </source>
</evidence>
<dbReference type="HAMAP" id="MF_01876">
    <property type="entry name" value="PsiMP_glycosidase"/>
    <property type="match status" value="1"/>
</dbReference>
<dbReference type="Proteomes" id="UP000320762">
    <property type="component" value="Unassembled WGS sequence"/>
</dbReference>
<dbReference type="GO" id="GO:0005737">
    <property type="term" value="C:cytoplasm"/>
    <property type="evidence" value="ECO:0007669"/>
    <property type="project" value="TreeGrafter"/>
</dbReference>
<dbReference type="PANTHER" id="PTHR42909:SF1">
    <property type="entry name" value="CARBOHYDRATE KINASE PFKB DOMAIN-CONTAINING PROTEIN"/>
    <property type="match status" value="1"/>
</dbReference>
<dbReference type="OrthoDB" id="198885at2759"/>
<dbReference type="SUPFAM" id="SSF110581">
    <property type="entry name" value="Indigoidine synthase A-like"/>
    <property type="match status" value="1"/>
</dbReference>
<proteinExistence type="inferred from homology"/>
<evidence type="ECO:0000256" key="1">
    <source>
        <dbReference type="ARBA" id="ARBA00022723"/>
    </source>
</evidence>
<sequence length="781" mass="81833">MRLPCSLIPRRAPTPSFRVSSRALSLATARERGAPIDIHPEVQDALEAGRPVVALETAVITHGFPAPRCLDLGRELEGLVREGGAVPATIGFVGGRVKVGLNPGQLERLAYRAENPVKVSRRDVAAAITAGADGGTTCSTTLIFAALAGIKVFSTGGLGGVHRGAESTMDVSADLHELTRCPVGLVSAGVKSILDIGRTLEYLETLGVPVISYAKTRDFPAFFTPRSGYEVPWNVNDPASAAKILHTHWQLGMENGALFAAPIPEEYEAAGLKIQEAVDQAVAESEANGISKRGKEATPWLLKRVSELTGGTSEASNVALLKNTALIGGQIATEYAKLTNANKGVSTFTPPASFAPRRDASPLSGTGQLLTPQPTPPLPAKLLVIGSAAVDLTSQAAPSSDTQLAAHSTVPGTVVSSLGGVARNIAEAAHRCSADEQATLLIAPHGADAFGSLLKDGTRSIGMRVDGLVSSPGATAVCSLMLDGTGNLVSGVAAMDITRDFKADTIIEHIQKHNPQVVALDGNLSPEALTAVVKHCYKNGVRSTEPTSLTKSISILPAAFDCLPPTGGRAPVTFATPNLIELEHMYRTAVLGDPFDAMSHRGWWSTLDTLALGDAFRMDIEQLSRQPASPDGDASLGTLAFLRERGIAQMAVNLLPFFEHLVVKCGPLGALVAMRLHDPADATGWAAERSNPRQRYIVAHGRDGAKVILRHFPAFPVSEIVNTTGAGDTFVGSFLSGIVAKPDAMHSLDTMKALVDASQKAAITTMQSHAAVSPLLKPVVL</sequence>
<name>A0A550C5Z6_9AGAR</name>
<dbReference type="Gene3D" id="3.40.1790.10">
    <property type="entry name" value="Indigoidine synthase domain"/>
    <property type="match status" value="1"/>
</dbReference>
<dbReference type="AlphaFoldDB" id="A0A550C5Z6"/>
<dbReference type="Pfam" id="PF04227">
    <property type="entry name" value="Indigoidine_A"/>
    <property type="match status" value="1"/>
</dbReference>
<organism evidence="7 8">
    <name type="scientific">Schizophyllum amplum</name>
    <dbReference type="NCBI Taxonomy" id="97359"/>
    <lineage>
        <taxon>Eukaryota</taxon>
        <taxon>Fungi</taxon>
        <taxon>Dikarya</taxon>
        <taxon>Basidiomycota</taxon>
        <taxon>Agaricomycotina</taxon>
        <taxon>Agaricomycetes</taxon>
        <taxon>Agaricomycetidae</taxon>
        <taxon>Agaricales</taxon>
        <taxon>Schizophyllaceae</taxon>
        <taxon>Schizophyllum</taxon>
    </lineage>
</organism>
<dbReference type="Gene3D" id="3.40.1190.20">
    <property type="match status" value="1"/>
</dbReference>
<feature type="domain" description="Carbohydrate kinase PfkB" evidence="6">
    <location>
        <begin position="675"/>
        <end position="767"/>
    </location>
</feature>
<comment type="caution">
    <text evidence="7">The sequence shown here is derived from an EMBL/GenBank/DDBJ whole genome shotgun (WGS) entry which is preliminary data.</text>
</comment>